<dbReference type="PANTHER" id="PTHR42648">
    <property type="entry name" value="TRANSPOSASE, PUTATIVE-RELATED"/>
    <property type="match status" value="1"/>
</dbReference>
<reference evidence="3" key="1">
    <citation type="journal article" date="2023" name="Mol. Ecol. Resour.">
        <title>Chromosome-level genome assembly of a triploid poplar Populus alba 'Berolinensis'.</title>
        <authorList>
            <person name="Chen S."/>
            <person name="Yu Y."/>
            <person name="Wang X."/>
            <person name="Wang S."/>
            <person name="Zhang T."/>
            <person name="Zhou Y."/>
            <person name="He R."/>
            <person name="Meng N."/>
            <person name="Wang Y."/>
            <person name="Liu W."/>
            <person name="Liu Z."/>
            <person name="Liu J."/>
            <person name="Guo Q."/>
            <person name="Huang H."/>
            <person name="Sederoff R.R."/>
            <person name="Wang G."/>
            <person name="Qu G."/>
            <person name="Chen S."/>
        </authorList>
    </citation>
    <scope>NUCLEOTIDE SEQUENCE</scope>
    <source>
        <strain evidence="3">SC-2020</strain>
    </source>
</reference>
<accession>A0AAD6QKF8</accession>
<feature type="region of interest" description="Disordered" evidence="1">
    <location>
        <begin position="511"/>
        <end position="539"/>
    </location>
</feature>
<keyword evidence="4" id="KW-1185">Reference proteome</keyword>
<dbReference type="GO" id="GO:0015074">
    <property type="term" value="P:DNA integration"/>
    <property type="evidence" value="ECO:0007669"/>
    <property type="project" value="InterPro"/>
</dbReference>
<dbReference type="Proteomes" id="UP001164929">
    <property type="component" value="Chromosome 6"/>
</dbReference>
<dbReference type="InterPro" id="IPR025724">
    <property type="entry name" value="GAG-pre-integrase_dom"/>
</dbReference>
<dbReference type="InterPro" id="IPR012337">
    <property type="entry name" value="RNaseH-like_sf"/>
</dbReference>
<dbReference type="InterPro" id="IPR039537">
    <property type="entry name" value="Retrotran_Ty1/copia-like"/>
</dbReference>
<dbReference type="Pfam" id="PF13976">
    <property type="entry name" value="gag_pre-integrs"/>
    <property type="match status" value="1"/>
</dbReference>
<comment type="caution">
    <text evidence="3">The sequence shown here is derived from an EMBL/GenBank/DDBJ whole genome shotgun (WGS) entry which is preliminary data.</text>
</comment>
<dbReference type="SUPFAM" id="SSF53098">
    <property type="entry name" value="Ribonuclease H-like"/>
    <property type="match status" value="1"/>
</dbReference>
<protein>
    <recommendedName>
        <fullName evidence="2">Integrase catalytic domain-containing protein</fullName>
    </recommendedName>
</protein>
<dbReference type="InterPro" id="IPR036397">
    <property type="entry name" value="RNaseH_sf"/>
</dbReference>
<organism evidence="3 4">
    <name type="scientific">Populus alba x Populus x berolinensis</name>
    <dbReference type="NCBI Taxonomy" id="444605"/>
    <lineage>
        <taxon>Eukaryota</taxon>
        <taxon>Viridiplantae</taxon>
        <taxon>Streptophyta</taxon>
        <taxon>Embryophyta</taxon>
        <taxon>Tracheophyta</taxon>
        <taxon>Spermatophyta</taxon>
        <taxon>Magnoliopsida</taxon>
        <taxon>eudicotyledons</taxon>
        <taxon>Gunneridae</taxon>
        <taxon>Pentapetalae</taxon>
        <taxon>rosids</taxon>
        <taxon>fabids</taxon>
        <taxon>Malpighiales</taxon>
        <taxon>Salicaceae</taxon>
        <taxon>Saliceae</taxon>
        <taxon>Populus</taxon>
    </lineage>
</organism>
<name>A0AAD6QKF8_9ROSI</name>
<dbReference type="Pfam" id="PF25597">
    <property type="entry name" value="SH3_retrovirus"/>
    <property type="match status" value="1"/>
</dbReference>
<dbReference type="PANTHER" id="PTHR42648:SF26">
    <property type="entry name" value="INTEGRASE CATALYTIC DOMAIN-CONTAINING PROTEIN"/>
    <property type="match status" value="1"/>
</dbReference>
<evidence type="ECO:0000313" key="3">
    <source>
        <dbReference type="EMBL" id="KAJ6991929.1"/>
    </source>
</evidence>
<sequence length="591" mass="65601">MTSSEPYLGNDHLHVGDGKGLVISNIAHSHIQSPKRTFTLSNILHVPTIKKPLLSVQKFCLENNVFFEFHSFVFYVKDLMTKEVLLSGRSRDGLYVLSESSATSLPVALLSTRISTSADVWHRRLGHPSPRILQFLVSNKKVSCTSKNFDFNCSACPLGKSSRLPSKTTGHQTQAPLDLIFSDVWGPSPMLSSDGFRYFVIFVDAHTRFIWFYPLAAKSDVFTIFHQFQAQVERQFSLKIKSVQTDWGGEYRKLNTYFKTIGIHHRIICPHTHEQNGMVERRHRHIVETGLTLLGQCKAPLKYWSSAFESSVYLINRMPTPVLNHKTPFECLLKSTPDYGFLRTFGCLCFPLLRPYNAHKLDFRSSPCVFLGYSNSHLGYRCLDLSSHRLYIARHVQFHETVFPFDKSEQHIASPIQPPAVTFQPLTSVSAPYLAKSSAPTKPPAPTSPSPAPLFLPAYHGHIHSTGTGPDLSISHVSPMAPVSPNVALSSAGSPTSGAVCVSHMLSDLPNSPVPSPAGSPSRFASPAQPSPLLHRSTPGSSTLSPLDLIYVLICLISLFSKTTTVCLPLNHRLHALTPWCFAHVLLKLQT</sequence>
<dbReference type="AlphaFoldDB" id="A0AAD6QKF8"/>
<evidence type="ECO:0000313" key="4">
    <source>
        <dbReference type="Proteomes" id="UP001164929"/>
    </source>
</evidence>
<dbReference type="InterPro" id="IPR001584">
    <property type="entry name" value="Integrase_cat-core"/>
</dbReference>
<dbReference type="EMBL" id="JAQIZT010000006">
    <property type="protein sequence ID" value="KAJ6991929.1"/>
    <property type="molecule type" value="Genomic_DNA"/>
</dbReference>
<dbReference type="PROSITE" id="PS50994">
    <property type="entry name" value="INTEGRASE"/>
    <property type="match status" value="1"/>
</dbReference>
<dbReference type="InterPro" id="IPR057670">
    <property type="entry name" value="SH3_retrovirus"/>
</dbReference>
<proteinExistence type="predicted"/>
<feature type="domain" description="Integrase catalytic" evidence="2">
    <location>
        <begin position="172"/>
        <end position="336"/>
    </location>
</feature>
<dbReference type="Pfam" id="PF00665">
    <property type="entry name" value="rve"/>
    <property type="match status" value="1"/>
</dbReference>
<evidence type="ECO:0000259" key="2">
    <source>
        <dbReference type="PROSITE" id="PS50994"/>
    </source>
</evidence>
<dbReference type="GO" id="GO:0003676">
    <property type="term" value="F:nucleic acid binding"/>
    <property type="evidence" value="ECO:0007669"/>
    <property type="project" value="InterPro"/>
</dbReference>
<gene>
    <name evidence="3" type="ORF">NC653_015315</name>
</gene>
<dbReference type="Gene3D" id="3.30.420.10">
    <property type="entry name" value="Ribonuclease H-like superfamily/Ribonuclease H"/>
    <property type="match status" value="1"/>
</dbReference>
<evidence type="ECO:0000256" key="1">
    <source>
        <dbReference type="SAM" id="MobiDB-lite"/>
    </source>
</evidence>